<keyword evidence="9" id="KW-1185">Reference proteome</keyword>
<evidence type="ECO:0000256" key="4">
    <source>
        <dbReference type="ARBA" id="ARBA00022989"/>
    </source>
</evidence>
<evidence type="ECO:0000256" key="1">
    <source>
        <dbReference type="ARBA" id="ARBA00004651"/>
    </source>
</evidence>
<comment type="subcellular location">
    <subcellularLocation>
        <location evidence="1 6">Cell membrane</location>
        <topology evidence="1 6">Multi-pass membrane protein</topology>
    </subcellularLocation>
</comment>
<feature type="transmembrane region" description="Helical" evidence="6">
    <location>
        <begin position="99"/>
        <end position="122"/>
    </location>
</feature>
<accession>A0A1H6Z1Y5</accession>
<feature type="domain" description="VTT" evidence="7">
    <location>
        <begin position="78"/>
        <end position="195"/>
    </location>
</feature>
<dbReference type="RefSeq" id="WP_092175323.1">
    <property type="nucleotide sequence ID" value="NZ_FNZH01000004.1"/>
</dbReference>
<dbReference type="OrthoDB" id="9812980at2"/>
<evidence type="ECO:0000259" key="7">
    <source>
        <dbReference type="Pfam" id="PF09335"/>
    </source>
</evidence>
<dbReference type="PANTHER" id="PTHR12677">
    <property type="entry name" value="GOLGI APPARATUS MEMBRANE PROTEIN TVP38-RELATED"/>
    <property type="match status" value="1"/>
</dbReference>
<dbReference type="STRING" id="1416801.SAMN05192553_104161"/>
<evidence type="ECO:0000256" key="6">
    <source>
        <dbReference type="RuleBase" id="RU366058"/>
    </source>
</evidence>
<evidence type="ECO:0000256" key="2">
    <source>
        <dbReference type="ARBA" id="ARBA00022475"/>
    </source>
</evidence>
<dbReference type="InterPro" id="IPR032816">
    <property type="entry name" value="VTT_dom"/>
</dbReference>
<feature type="transmembrane region" description="Helical" evidence="6">
    <location>
        <begin position="142"/>
        <end position="165"/>
    </location>
</feature>
<proteinExistence type="inferred from homology"/>
<keyword evidence="3 6" id="KW-0812">Transmembrane</keyword>
<comment type="similarity">
    <text evidence="6">Belongs to the TVP38/TMEM64 family.</text>
</comment>
<dbReference type="EMBL" id="FNZH01000004">
    <property type="protein sequence ID" value="SEJ47509.1"/>
    <property type="molecule type" value="Genomic_DNA"/>
</dbReference>
<dbReference type="InterPro" id="IPR015414">
    <property type="entry name" value="TMEM64"/>
</dbReference>
<protein>
    <recommendedName>
        <fullName evidence="6">TVP38/TMEM64 family membrane protein</fullName>
    </recommendedName>
</protein>
<feature type="transmembrane region" description="Helical" evidence="6">
    <location>
        <begin position="172"/>
        <end position="192"/>
    </location>
</feature>
<dbReference type="PANTHER" id="PTHR12677:SF59">
    <property type="entry name" value="GOLGI APPARATUS MEMBRANE PROTEIN TVP38-RELATED"/>
    <property type="match status" value="1"/>
</dbReference>
<keyword evidence="4 6" id="KW-1133">Transmembrane helix</keyword>
<gene>
    <name evidence="8" type="ORF">SAMN05192553_104161</name>
</gene>
<name>A0A1H6Z1Y5_9BACT</name>
<feature type="transmembrane region" description="Helical" evidence="6">
    <location>
        <begin position="204"/>
        <end position="221"/>
    </location>
</feature>
<feature type="transmembrane region" description="Helical" evidence="6">
    <location>
        <begin position="59"/>
        <end position="92"/>
    </location>
</feature>
<sequence length="234" mass="26334">MSKNKAAVWPYILSSIFFGTLIALYFLNDSVRVFFSEAWEVLRSNDEKTISNWVDQFDYWGPLVIVTAMTLQMFLFVVPSFLLMVVAVLAYGPWAGSGIIFLAIFTASTIGYGLGFRFGTPVTDRILGKKTEKKVSVFLENYGFWAVIVTRISPFLSNDAISIIAGMLRMGYWRFIGSTLLGIAPLTLLTAFLGENTERLKTGLVWIGIASLLGFIGYVWWDRTRKKRSNSANR</sequence>
<evidence type="ECO:0000256" key="3">
    <source>
        <dbReference type="ARBA" id="ARBA00022692"/>
    </source>
</evidence>
<evidence type="ECO:0000256" key="5">
    <source>
        <dbReference type="ARBA" id="ARBA00023136"/>
    </source>
</evidence>
<reference evidence="9" key="1">
    <citation type="submission" date="2016-10" db="EMBL/GenBank/DDBJ databases">
        <authorList>
            <person name="Varghese N."/>
            <person name="Submissions S."/>
        </authorList>
    </citation>
    <scope>NUCLEOTIDE SEQUENCE [LARGE SCALE GENOMIC DNA]</scope>
    <source>
        <strain evidence="9">IBRC-M 10761</strain>
    </source>
</reference>
<feature type="transmembrane region" description="Helical" evidence="6">
    <location>
        <begin position="7"/>
        <end position="27"/>
    </location>
</feature>
<dbReference type="Proteomes" id="UP000199403">
    <property type="component" value="Unassembled WGS sequence"/>
</dbReference>
<keyword evidence="5 6" id="KW-0472">Membrane</keyword>
<keyword evidence="2 6" id="KW-1003">Cell membrane</keyword>
<dbReference type="Pfam" id="PF09335">
    <property type="entry name" value="VTT_dom"/>
    <property type="match status" value="1"/>
</dbReference>
<organism evidence="8 9">
    <name type="scientific">Cyclobacterium xiamenense</name>
    <dbReference type="NCBI Taxonomy" id="1297121"/>
    <lineage>
        <taxon>Bacteria</taxon>
        <taxon>Pseudomonadati</taxon>
        <taxon>Bacteroidota</taxon>
        <taxon>Cytophagia</taxon>
        <taxon>Cytophagales</taxon>
        <taxon>Cyclobacteriaceae</taxon>
        <taxon>Cyclobacterium</taxon>
    </lineage>
</organism>
<evidence type="ECO:0000313" key="9">
    <source>
        <dbReference type="Proteomes" id="UP000199403"/>
    </source>
</evidence>
<dbReference type="AlphaFoldDB" id="A0A1H6Z1Y5"/>
<dbReference type="GO" id="GO:0005886">
    <property type="term" value="C:plasma membrane"/>
    <property type="evidence" value="ECO:0007669"/>
    <property type="project" value="UniProtKB-SubCell"/>
</dbReference>
<evidence type="ECO:0000313" key="8">
    <source>
        <dbReference type="EMBL" id="SEJ47509.1"/>
    </source>
</evidence>